<evidence type="ECO:0000256" key="2">
    <source>
        <dbReference type="RuleBase" id="RU361158"/>
    </source>
</evidence>
<dbReference type="InterPro" id="IPR016087">
    <property type="entry name" value="Chalcone_isomerase"/>
</dbReference>
<organism evidence="4">
    <name type="scientific">Marchantia emarginata</name>
    <dbReference type="NCBI Taxonomy" id="179062"/>
    <lineage>
        <taxon>Eukaryota</taxon>
        <taxon>Viridiplantae</taxon>
        <taxon>Streptophyta</taxon>
        <taxon>Embryophyta</taxon>
        <taxon>Marchantiophyta</taxon>
        <taxon>Marchantiopsida</taxon>
        <taxon>Marchantiidae</taxon>
        <taxon>Marchantiales</taxon>
        <taxon>Marchantiaceae</taxon>
        <taxon>Marchantia</taxon>
    </lineage>
</organism>
<dbReference type="Gene3D" id="1.10.890.20">
    <property type="match status" value="1"/>
</dbReference>
<name>A0A1B2TS21_9MARC</name>
<dbReference type="InterPro" id="IPR016089">
    <property type="entry name" value="Chalcone_isomerase_bundle_sf"/>
</dbReference>
<dbReference type="InterPro" id="IPR036298">
    <property type="entry name" value="Chalcone_isomerase_sf"/>
</dbReference>
<dbReference type="InterPro" id="IPR016088">
    <property type="entry name" value="Chalcone_isomerase_3-sand"/>
</dbReference>
<dbReference type="Pfam" id="PF02431">
    <property type="entry name" value="Chalcone"/>
    <property type="match status" value="1"/>
</dbReference>
<keyword evidence="4" id="KW-0413">Isomerase</keyword>
<dbReference type="PANTHER" id="PTHR47588:SF1">
    <property type="entry name" value="CHALCONE--FLAVANONE ISOMERASE 3-RELATED"/>
    <property type="match status" value="1"/>
</dbReference>
<evidence type="ECO:0000313" key="4">
    <source>
        <dbReference type="EMBL" id="AOC83887.1"/>
    </source>
</evidence>
<accession>A0A1B2TS21</accession>
<protein>
    <recommendedName>
        <fullName evidence="2">Chalcone-flavonone isomerase family protein</fullName>
    </recommendedName>
</protein>
<dbReference type="InterPro" id="IPR044191">
    <property type="entry name" value="CHI3-like"/>
</dbReference>
<dbReference type="Gene3D" id="3.50.70.10">
    <property type="match status" value="1"/>
</dbReference>
<reference evidence="4" key="1">
    <citation type="submission" date="2015-08" db="EMBL/GenBank/DDBJ databases">
        <title>The phylogeny and functional characterization of the liverwort chalcone isomerase gene family.</title>
        <authorList>
            <person name="Han X."/>
        </authorList>
    </citation>
    <scope>NUCLEOTIDE SEQUENCE</scope>
</reference>
<proteinExistence type="evidence at transcript level"/>
<comment type="similarity">
    <text evidence="1 2">Belongs to the chalcone isomerase family.</text>
</comment>
<feature type="domain" description="Chalcone isomerase" evidence="3">
    <location>
        <begin position="106"/>
        <end position="305"/>
    </location>
</feature>
<dbReference type="SUPFAM" id="SSF54626">
    <property type="entry name" value="Chalcone isomerase"/>
    <property type="match status" value="1"/>
</dbReference>
<sequence length="310" mass="34481">MHWQLDGQLPTTSRFSDTPVALPTNLPHPSFPLCSSTRTGLLHAPSSVTLNTFSNTVFIVYSFRVLRSNISSYRNSLLVFQTRSSIRSSYQDKWWVSPMASADLVVDGIVFPAFINLPDSSRPLKFLGHGGTDMTIETILVKFTAIGVYSEEDLKTHLKTWGGKPASDLTAEETGYFKDFVDAPVAKLLKVGVIKGIKGSQYGGTLESSIRDRLAYNDLYEEEEEAALERIVEYFDTKNLPPSSAIYIYWPTPEEIRISVSVDNNLLEKFDFYLVNKNVASYLLHWYVGENPTSETTAAAVAEGVVALLA</sequence>
<dbReference type="AlphaFoldDB" id="A0A1B2TS21"/>
<feature type="non-terminal residue" evidence="4">
    <location>
        <position position="1"/>
    </location>
</feature>
<evidence type="ECO:0000259" key="3">
    <source>
        <dbReference type="Pfam" id="PF02431"/>
    </source>
</evidence>
<dbReference type="EMBL" id="KT428988">
    <property type="protein sequence ID" value="AOC83887.1"/>
    <property type="molecule type" value="mRNA"/>
</dbReference>
<evidence type="ECO:0000256" key="1">
    <source>
        <dbReference type="ARBA" id="ARBA00007166"/>
    </source>
</evidence>
<dbReference type="GO" id="GO:0016872">
    <property type="term" value="F:intramolecular lyase activity"/>
    <property type="evidence" value="ECO:0007669"/>
    <property type="project" value="InterPro"/>
</dbReference>
<dbReference type="PANTHER" id="PTHR47588">
    <property type="entry name" value="CHALCONE--FLAVONONE ISOMERASE 3-RELATED"/>
    <property type="match status" value="1"/>
</dbReference>